<dbReference type="PROSITE" id="PS50921">
    <property type="entry name" value="ANTAR"/>
    <property type="match status" value="1"/>
</dbReference>
<accession>A0A7Y9E459</accession>
<protein>
    <recommendedName>
        <fullName evidence="1">ANTAR domain-containing protein</fullName>
    </recommendedName>
</protein>
<dbReference type="Gene3D" id="1.10.10.10">
    <property type="entry name" value="Winged helix-like DNA-binding domain superfamily/Winged helix DNA-binding domain"/>
    <property type="match status" value="1"/>
</dbReference>
<dbReference type="InterPro" id="IPR013656">
    <property type="entry name" value="PAS_4"/>
</dbReference>
<dbReference type="Gene3D" id="3.30.450.20">
    <property type="entry name" value="PAS domain"/>
    <property type="match status" value="1"/>
</dbReference>
<evidence type="ECO:0000259" key="1">
    <source>
        <dbReference type="PROSITE" id="PS50921"/>
    </source>
</evidence>
<dbReference type="InterPro" id="IPR036388">
    <property type="entry name" value="WH-like_DNA-bd_sf"/>
</dbReference>
<dbReference type="InterPro" id="IPR011006">
    <property type="entry name" value="CheY-like_superfamily"/>
</dbReference>
<dbReference type="EMBL" id="JACCBG010000001">
    <property type="protein sequence ID" value="NYD40923.1"/>
    <property type="molecule type" value="Genomic_DNA"/>
</dbReference>
<dbReference type="AlphaFoldDB" id="A0A7Y9E459"/>
<dbReference type="SUPFAM" id="SSF52172">
    <property type="entry name" value="CheY-like"/>
    <property type="match status" value="1"/>
</dbReference>
<dbReference type="InterPro" id="IPR005561">
    <property type="entry name" value="ANTAR"/>
</dbReference>
<keyword evidence="3" id="KW-1185">Reference proteome</keyword>
<name>A0A7Y9E459_9ACTN</name>
<dbReference type="RefSeq" id="WP_179662743.1">
    <property type="nucleotide sequence ID" value="NZ_JACCBG010000001.1"/>
</dbReference>
<evidence type="ECO:0000313" key="3">
    <source>
        <dbReference type="Proteomes" id="UP000535511"/>
    </source>
</evidence>
<reference evidence="2 3" key="1">
    <citation type="submission" date="2020-07" db="EMBL/GenBank/DDBJ databases">
        <title>Sequencing the genomes of 1000 actinobacteria strains.</title>
        <authorList>
            <person name="Klenk H.-P."/>
        </authorList>
    </citation>
    <scope>NUCLEOTIDE SEQUENCE [LARGE SCALE GENOMIC DNA]</scope>
    <source>
        <strain evidence="2 3">DSM 21350</strain>
    </source>
</reference>
<organism evidence="2 3">
    <name type="scientific">Nocardioides panaciterrulae</name>
    <dbReference type="NCBI Taxonomy" id="661492"/>
    <lineage>
        <taxon>Bacteria</taxon>
        <taxon>Bacillati</taxon>
        <taxon>Actinomycetota</taxon>
        <taxon>Actinomycetes</taxon>
        <taxon>Propionibacteriales</taxon>
        <taxon>Nocardioidaceae</taxon>
        <taxon>Nocardioides</taxon>
    </lineage>
</organism>
<dbReference type="SUPFAM" id="SSF55785">
    <property type="entry name" value="PYP-like sensor domain (PAS domain)"/>
    <property type="match status" value="1"/>
</dbReference>
<dbReference type="Pfam" id="PF08448">
    <property type="entry name" value="PAS_4"/>
    <property type="match status" value="1"/>
</dbReference>
<gene>
    <name evidence="2" type="ORF">BJZ21_001006</name>
</gene>
<evidence type="ECO:0000313" key="2">
    <source>
        <dbReference type="EMBL" id="NYD40923.1"/>
    </source>
</evidence>
<proteinExistence type="predicted"/>
<dbReference type="CDD" id="cd00130">
    <property type="entry name" value="PAS"/>
    <property type="match status" value="1"/>
</dbReference>
<sequence length="252" mass="27852">MSRTAARLVGDAAFHALASPTVLLDADLVIRAANRAYLRAVGREEDEILAVNLFEAFPDNPELAGTGRARFVESFERVLRGRRTDHMVVHRYDLLEPGQRRRYDTRYWVPVSSPIYDGDDVVGILHRVDDVTRLRPSALRVLEARRDAMSRAAGRTGASGRDEDDVADSMIIAARDLEAMAEEIDQLREALTSRAVIDQAKGIVMARHGCDADEAFSRLVRMSNDSNVRVVEVARALVYATSGAAARDVCDS</sequence>
<dbReference type="GO" id="GO:0003723">
    <property type="term" value="F:RNA binding"/>
    <property type="evidence" value="ECO:0007669"/>
    <property type="project" value="InterPro"/>
</dbReference>
<dbReference type="InterPro" id="IPR000014">
    <property type="entry name" value="PAS"/>
</dbReference>
<feature type="domain" description="ANTAR" evidence="1">
    <location>
        <begin position="177"/>
        <end position="238"/>
    </location>
</feature>
<dbReference type="Pfam" id="PF03861">
    <property type="entry name" value="ANTAR"/>
    <property type="match status" value="1"/>
</dbReference>
<dbReference type="InterPro" id="IPR035965">
    <property type="entry name" value="PAS-like_dom_sf"/>
</dbReference>
<comment type="caution">
    <text evidence="2">The sequence shown here is derived from an EMBL/GenBank/DDBJ whole genome shotgun (WGS) entry which is preliminary data.</text>
</comment>
<dbReference type="Proteomes" id="UP000535511">
    <property type="component" value="Unassembled WGS sequence"/>
</dbReference>
<dbReference type="SMART" id="SM01012">
    <property type="entry name" value="ANTAR"/>
    <property type="match status" value="1"/>
</dbReference>